<dbReference type="EMBL" id="CALNXK010000068">
    <property type="protein sequence ID" value="CAH3142173.1"/>
    <property type="molecule type" value="Genomic_DNA"/>
</dbReference>
<dbReference type="InterPro" id="IPR036249">
    <property type="entry name" value="Thioredoxin-like_sf"/>
</dbReference>
<evidence type="ECO:0000256" key="1">
    <source>
        <dbReference type="ARBA" id="ARBA00023157"/>
    </source>
</evidence>
<feature type="domain" description="Thioredoxin" evidence="2">
    <location>
        <begin position="7"/>
        <end position="130"/>
    </location>
</feature>
<dbReference type="PROSITE" id="PS51352">
    <property type="entry name" value="THIOREDOXIN_2"/>
    <property type="match status" value="1"/>
</dbReference>
<sequence length="307" mass="33953">MRVIIYFASFQSFPSFDKMAAAQDSIIVIMNDGHYQSEMTKAGAKLVVVDFTASWCGPCKSIAPKFASLSVKYPSAVFLKVDVDKCEDIAMANNVSAMPTFKFFKGKVKVDEMTGADEKKLEEKIKKWIGDESNDVGVKGHMDLGIFINKSGCECLNESDDHHLSEALTKGPGCLESDCDEQLLVSIAFNQVVKLHSLKIQGPDDGEGPKTVKLFTNQTKTMDFDSAESFEALHKIELTPEDIKEDVIVPLKFVKFQNVSSLTLFFQNNQGGEETTVVDYIGFIGSPLDTTNMDDFKRVAGKKGDRH</sequence>
<dbReference type="Pfam" id="PF06201">
    <property type="entry name" value="PITH"/>
    <property type="match status" value="1"/>
</dbReference>
<dbReference type="Proteomes" id="UP001159405">
    <property type="component" value="Unassembled WGS sequence"/>
</dbReference>
<dbReference type="PROSITE" id="PS00194">
    <property type="entry name" value="THIOREDOXIN_1"/>
    <property type="match status" value="1"/>
</dbReference>
<dbReference type="InterPro" id="IPR010400">
    <property type="entry name" value="PITH_dom"/>
</dbReference>
<dbReference type="InterPro" id="IPR013766">
    <property type="entry name" value="Thioredoxin_domain"/>
</dbReference>
<dbReference type="PRINTS" id="PR00421">
    <property type="entry name" value="THIOREDOXIN"/>
</dbReference>
<keyword evidence="1" id="KW-1015">Disulfide bond</keyword>
<evidence type="ECO:0000259" key="2">
    <source>
        <dbReference type="PROSITE" id="PS51352"/>
    </source>
</evidence>
<accession>A0ABN8PEJ6</accession>
<dbReference type="CDD" id="cd02947">
    <property type="entry name" value="TRX_family"/>
    <property type="match status" value="1"/>
</dbReference>
<gene>
    <name evidence="4" type="ORF">PLOB_00042188</name>
</gene>
<reference evidence="4 5" key="1">
    <citation type="submission" date="2022-05" db="EMBL/GenBank/DDBJ databases">
        <authorList>
            <consortium name="Genoscope - CEA"/>
            <person name="William W."/>
        </authorList>
    </citation>
    <scope>NUCLEOTIDE SEQUENCE [LARGE SCALE GENOMIC DNA]</scope>
</reference>
<protein>
    <recommendedName>
        <fullName evidence="6">Thioredoxin-like protein 1</fullName>
    </recommendedName>
</protein>
<organism evidence="4 5">
    <name type="scientific">Porites lobata</name>
    <dbReference type="NCBI Taxonomy" id="104759"/>
    <lineage>
        <taxon>Eukaryota</taxon>
        <taxon>Metazoa</taxon>
        <taxon>Cnidaria</taxon>
        <taxon>Anthozoa</taxon>
        <taxon>Hexacorallia</taxon>
        <taxon>Scleractinia</taxon>
        <taxon>Fungiina</taxon>
        <taxon>Poritidae</taxon>
        <taxon>Porites</taxon>
    </lineage>
</organism>
<comment type="caution">
    <text evidence="4">The sequence shown here is derived from an EMBL/GenBank/DDBJ whole genome shotgun (WGS) entry which is preliminary data.</text>
</comment>
<evidence type="ECO:0000313" key="5">
    <source>
        <dbReference type="Proteomes" id="UP001159405"/>
    </source>
</evidence>
<keyword evidence="5" id="KW-1185">Reference proteome</keyword>
<dbReference type="SUPFAM" id="SSF52833">
    <property type="entry name" value="Thioredoxin-like"/>
    <property type="match status" value="1"/>
</dbReference>
<dbReference type="InterPro" id="IPR017937">
    <property type="entry name" value="Thioredoxin_CS"/>
</dbReference>
<dbReference type="Gene3D" id="2.60.120.470">
    <property type="entry name" value="PITH domain"/>
    <property type="match status" value="1"/>
</dbReference>
<name>A0ABN8PEJ6_9CNID</name>
<dbReference type="PROSITE" id="PS51532">
    <property type="entry name" value="PITH"/>
    <property type="match status" value="1"/>
</dbReference>
<evidence type="ECO:0000259" key="3">
    <source>
        <dbReference type="PROSITE" id="PS51532"/>
    </source>
</evidence>
<dbReference type="InterPro" id="IPR037047">
    <property type="entry name" value="PITH_dom_sf"/>
</dbReference>
<dbReference type="SUPFAM" id="SSF49785">
    <property type="entry name" value="Galactose-binding domain-like"/>
    <property type="match status" value="1"/>
</dbReference>
<dbReference type="PANTHER" id="PTHR46115">
    <property type="entry name" value="THIOREDOXIN-LIKE PROTEIN 1"/>
    <property type="match status" value="1"/>
</dbReference>
<dbReference type="Gene3D" id="3.40.30.10">
    <property type="entry name" value="Glutaredoxin"/>
    <property type="match status" value="1"/>
</dbReference>
<feature type="domain" description="PITH" evidence="3">
    <location>
        <begin position="133"/>
        <end position="303"/>
    </location>
</feature>
<dbReference type="InterPro" id="IPR008979">
    <property type="entry name" value="Galactose-bd-like_sf"/>
</dbReference>
<evidence type="ECO:0000313" key="4">
    <source>
        <dbReference type="EMBL" id="CAH3142173.1"/>
    </source>
</evidence>
<proteinExistence type="predicted"/>
<dbReference type="Pfam" id="PF00085">
    <property type="entry name" value="Thioredoxin"/>
    <property type="match status" value="1"/>
</dbReference>
<evidence type="ECO:0008006" key="6">
    <source>
        <dbReference type="Google" id="ProtNLM"/>
    </source>
</evidence>